<name>A0AAE0ZBY9_9GAST</name>
<gene>
    <name evidence="1" type="ORF">RRG08_042364</name>
</gene>
<dbReference type="EMBL" id="JAWDGP010004208">
    <property type="protein sequence ID" value="KAK3766584.1"/>
    <property type="molecule type" value="Genomic_DNA"/>
</dbReference>
<evidence type="ECO:0000313" key="1">
    <source>
        <dbReference type="EMBL" id="KAK3766584.1"/>
    </source>
</evidence>
<organism evidence="1 2">
    <name type="scientific">Elysia crispata</name>
    <name type="common">lettuce slug</name>
    <dbReference type="NCBI Taxonomy" id="231223"/>
    <lineage>
        <taxon>Eukaryota</taxon>
        <taxon>Metazoa</taxon>
        <taxon>Spiralia</taxon>
        <taxon>Lophotrochozoa</taxon>
        <taxon>Mollusca</taxon>
        <taxon>Gastropoda</taxon>
        <taxon>Heterobranchia</taxon>
        <taxon>Euthyneura</taxon>
        <taxon>Panpulmonata</taxon>
        <taxon>Sacoglossa</taxon>
        <taxon>Placobranchoidea</taxon>
        <taxon>Plakobranchidae</taxon>
        <taxon>Elysia</taxon>
    </lineage>
</organism>
<accession>A0AAE0ZBY9</accession>
<keyword evidence="2" id="KW-1185">Reference proteome</keyword>
<sequence>MCDDIIEEKITRVDAARVISLFQEAQHFMGEPSEPRIIKKGSRTGVGFTRRTRDTEPGGDWKRWSIEGDHITQPVVTDPLGLSLYWELGLLTGQKAVTVRERSVWLGACGPYGNEATGQNIATIGRGRARGFPRQRIDVI</sequence>
<protein>
    <submittedName>
        <fullName evidence="1">Uncharacterized protein</fullName>
    </submittedName>
</protein>
<reference evidence="1" key="1">
    <citation type="journal article" date="2023" name="G3 (Bethesda)">
        <title>A reference genome for the long-term kleptoplast-retaining sea slug Elysia crispata morphotype clarki.</title>
        <authorList>
            <person name="Eastman K.E."/>
            <person name="Pendleton A.L."/>
            <person name="Shaikh M.A."/>
            <person name="Suttiyut T."/>
            <person name="Ogas R."/>
            <person name="Tomko P."/>
            <person name="Gavelis G."/>
            <person name="Widhalm J.R."/>
            <person name="Wisecaver J.H."/>
        </authorList>
    </citation>
    <scope>NUCLEOTIDE SEQUENCE</scope>
    <source>
        <strain evidence="1">ECLA1</strain>
    </source>
</reference>
<dbReference type="Proteomes" id="UP001283361">
    <property type="component" value="Unassembled WGS sequence"/>
</dbReference>
<dbReference type="AlphaFoldDB" id="A0AAE0ZBY9"/>
<evidence type="ECO:0000313" key="2">
    <source>
        <dbReference type="Proteomes" id="UP001283361"/>
    </source>
</evidence>
<proteinExistence type="predicted"/>
<comment type="caution">
    <text evidence="1">The sequence shown here is derived from an EMBL/GenBank/DDBJ whole genome shotgun (WGS) entry which is preliminary data.</text>
</comment>